<feature type="signal peptide" evidence="1">
    <location>
        <begin position="1"/>
        <end position="22"/>
    </location>
</feature>
<keyword evidence="1" id="KW-0732">Signal</keyword>
<proteinExistence type="predicted"/>
<feature type="chain" id="PRO_5030525177" evidence="1">
    <location>
        <begin position="23"/>
        <end position="332"/>
    </location>
</feature>
<evidence type="ECO:0000256" key="1">
    <source>
        <dbReference type="SAM" id="SignalP"/>
    </source>
</evidence>
<accession>A0A7S4ZS90</accession>
<keyword evidence="2" id="KW-0449">Lipoprotein</keyword>
<name>A0A7S4ZS90_RHIRH</name>
<dbReference type="AlphaFoldDB" id="A0A7S4ZS90"/>
<geneLocation type="plasmid" evidence="2">
    <name>pColt5.8d</name>
</geneLocation>
<organism evidence="2">
    <name type="scientific">Rhizobium rhizogenes</name>
    <name type="common">Agrobacterium rhizogenes</name>
    <dbReference type="NCBI Taxonomy" id="359"/>
    <lineage>
        <taxon>Bacteria</taxon>
        <taxon>Pseudomonadati</taxon>
        <taxon>Pseudomonadota</taxon>
        <taxon>Alphaproteobacteria</taxon>
        <taxon>Hyphomicrobiales</taxon>
        <taxon>Rhizobiaceae</taxon>
        <taxon>Rhizobium/Agrobacterium group</taxon>
        <taxon>Rhizobium</taxon>
    </lineage>
</organism>
<dbReference type="RefSeq" id="WP_200985158.1">
    <property type="nucleotide sequence ID" value="NZ_MK318974.1"/>
</dbReference>
<reference evidence="2" key="1">
    <citation type="submission" date="2018-12" db="EMBL/GenBank/DDBJ databases">
        <title>Three Rhizobium rhizogenes strains isolated from the same crown gall tumor carry diverse plasmids.</title>
        <authorList>
            <person name="Pulawska J."/>
            <person name="Kuzmanovic N."/>
        </authorList>
    </citation>
    <scope>NUCLEOTIDE SEQUENCE</scope>
    <source>
        <strain evidence="2">Colt5.8</strain>
        <plasmid evidence="2">pColt5.8d</plasmid>
    </source>
</reference>
<gene>
    <name evidence="2" type="ORF">pC5.8d_759</name>
</gene>
<keyword evidence="2" id="KW-0614">Plasmid</keyword>
<dbReference type="EMBL" id="MK318974">
    <property type="protein sequence ID" value="QCL10062.1"/>
    <property type="molecule type" value="Genomic_DNA"/>
</dbReference>
<protein>
    <submittedName>
        <fullName evidence="2">Putative lipoprotein</fullName>
    </submittedName>
</protein>
<sequence length="332" mass="33753">MDKKRYLISIAFFLGMVDAASAACTVPNQIVNGGVVDSTPVAGNFDAVATCLSGAAPAGAQNSVQLDNGSSGFSAVGPLTDGQLLIGSTGATPNATTLTAGTGIAVANSPGGISISTTGVLGGGGADWLNGTAVVKPTAASFVLQTSTTPPTGAAITNSSRGMVLATSAAVNGSAMMAEMDVPSGRWQATMLAVYTGGLSDYTMPSIAVRDAVNNKAVEFGVTGLGLADYRLDYFITSGGIGLDGRVNDITSQDVGLPQPAQPIWQRLTYDGTNLIWSFSRDGEFFIPAYSVSAAAALTNLSKIGPAVLFAPDIRQTWSATFQVFSWSVVSL</sequence>
<evidence type="ECO:0000313" key="2">
    <source>
        <dbReference type="EMBL" id="QCL10062.1"/>
    </source>
</evidence>